<evidence type="ECO:0000256" key="11">
    <source>
        <dbReference type="ARBA" id="ARBA00023239"/>
    </source>
</evidence>
<gene>
    <name evidence="15" type="primary">fumB</name>
    <name evidence="15" type="ORF">TRIP_D440273</name>
</gene>
<dbReference type="InterPro" id="IPR020557">
    <property type="entry name" value="Fumarate_lyase_CS"/>
</dbReference>
<evidence type="ECO:0000256" key="10">
    <source>
        <dbReference type="ARBA" id="ARBA00023014"/>
    </source>
</evidence>
<dbReference type="InterPro" id="IPR011167">
    <property type="entry name" value="Fe_dep_fumarate_hydratase"/>
</dbReference>
<dbReference type="GO" id="GO:0051539">
    <property type="term" value="F:4 iron, 4 sulfur cluster binding"/>
    <property type="evidence" value="ECO:0007669"/>
    <property type="project" value="UniProtKB-UniRule"/>
</dbReference>
<dbReference type="AlphaFoldDB" id="A0A653AKN5"/>
<dbReference type="Pfam" id="PF05681">
    <property type="entry name" value="Fumerase"/>
    <property type="match status" value="1"/>
</dbReference>
<dbReference type="PIRSF" id="PIRSF001394">
    <property type="entry name" value="Fe_dep_fumar_hy"/>
    <property type="match status" value="1"/>
</dbReference>
<organism evidence="15">
    <name type="scientific">uncultured Paludibacter sp</name>
    <dbReference type="NCBI Taxonomy" id="497635"/>
    <lineage>
        <taxon>Bacteria</taxon>
        <taxon>Pseudomonadati</taxon>
        <taxon>Bacteroidota</taxon>
        <taxon>Bacteroidia</taxon>
        <taxon>Bacteroidales</taxon>
        <taxon>Paludibacteraceae</taxon>
        <taxon>Paludibacter</taxon>
        <taxon>environmental samples</taxon>
    </lineage>
</organism>
<keyword evidence="10 12" id="KW-0411">Iron-sulfur</keyword>
<proteinExistence type="inferred from homology"/>
<comment type="pathway">
    <text evidence="3">Carbohydrate metabolism; tricarboxylic acid cycle; (S)-malate from fumarate: step 1/1.</text>
</comment>
<keyword evidence="11 12" id="KW-0456">Lyase</keyword>
<keyword evidence="6 12" id="KW-0004">4Fe-4S</keyword>
<feature type="domain" description="Fe-S hydro-lyase tartrate dehydratase beta-type catalytic" evidence="14">
    <location>
        <begin position="332"/>
        <end position="537"/>
    </location>
</feature>
<sequence length="544" mass="60102">MPTKPFIYQEPFPMEKDKTEYYFLTKDYVSVSEFEGKPILKVEPQALTEISRVAMRDCSFLLRPEHQKQVADILADPEASENDKFVAITMLRNAEIAAKGVLPFCQDTGTATVYAKKGQQVWTGGGDEEAISKGIYETYTQENLRYSQNAALNMYDEVNTGTNLPAQIDLVATDGDEYKFLFIAKGGGSANKSYLFQETKALLNPESLEKFLTEKMKTLGTAACPPYHIAFVIGGTSADATMKAVKLAATKYYDNLPTTGNELGRSFRDVEMEEKILKAAQKSGYGAQFGGKYFAHDIRIIRMSRHGASCFVGMAVSCSADRNIKAKINKDGLWVEKLEDNPGKYIPAEYRQQGEGDAVKIDLNQPMSEILKTLSQYPVSTRLSLTGTIIVGRDIAHAKLKELIDAGKDLPQYVKDHPIYYAGPAKTPTGMPSGSFGPTTAGRMDSYVDLFQSHGGSMVMIAKGNRSQQVTDACKKYGGFYLGSIGGPAAILAEQNIKKVECLEYPELGMEAIWKIEVEDFPAFILVDDKGNDFFQQIKQNVFC</sequence>
<evidence type="ECO:0000256" key="5">
    <source>
        <dbReference type="ARBA" id="ARBA00011738"/>
    </source>
</evidence>
<evidence type="ECO:0000259" key="14">
    <source>
        <dbReference type="Pfam" id="PF05683"/>
    </source>
</evidence>
<dbReference type="EMBL" id="UPXZ01000039">
    <property type="protein sequence ID" value="VBB48255.1"/>
    <property type="molecule type" value="Genomic_DNA"/>
</dbReference>
<dbReference type="GO" id="GO:0042803">
    <property type="term" value="F:protein homodimerization activity"/>
    <property type="evidence" value="ECO:0007669"/>
    <property type="project" value="UniProtKB-ARBA"/>
</dbReference>
<dbReference type="Gene3D" id="3.20.130.10">
    <property type="entry name" value="Fe-S hydro-lyase, tartrate dehydratase beta-type, catalytic domain"/>
    <property type="match status" value="1"/>
</dbReference>
<keyword evidence="8 12" id="KW-0479">Metal-binding</keyword>
<dbReference type="InterPro" id="IPR004647">
    <property type="entry name" value="Fe-S_hydro-lyase_TtdB-typ_cat"/>
</dbReference>
<feature type="domain" description="Fe-S hydro-lyase tartrate dehydratase alpha-type catalytic" evidence="13">
    <location>
        <begin position="52"/>
        <end position="326"/>
    </location>
</feature>
<evidence type="ECO:0000256" key="8">
    <source>
        <dbReference type="ARBA" id="ARBA00022723"/>
    </source>
</evidence>
<dbReference type="InterPro" id="IPR004646">
    <property type="entry name" value="Fe-S_hydro-lyase_TtdA-typ_cat"/>
</dbReference>
<comment type="function">
    <text evidence="12">Catalyzes the reversible hydration of fumarate to (S)-malate.</text>
</comment>
<dbReference type="InterPro" id="IPR051208">
    <property type="entry name" value="Class-I_Fumarase/Tartrate_DH"/>
</dbReference>
<reference evidence="15" key="1">
    <citation type="submission" date="2018-07" db="EMBL/GenBank/DDBJ databases">
        <authorList>
            <consortium name="Genoscope - CEA"/>
            <person name="William W."/>
        </authorList>
    </citation>
    <scope>NUCLEOTIDE SEQUENCE</scope>
    <source>
        <strain evidence="15">IK1</strain>
    </source>
</reference>
<evidence type="ECO:0000256" key="1">
    <source>
        <dbReference type="ARBA" id="ARBA00000929"/>
    </source>
</evidence>
<dbReference type="PANTHER" id="PTHR30389">
    <property type="entry name" value="FUMARATE HYDRATASE-RELATED"/>
    <property type="match status" value="1"/>
</dbReference>
<comment type="catalytic activity">
    <reaction evidence="1 12">
        <text>(S)-malate = fumarate + H2O</text>
        <dbReference type="Rhea" id="RHEA:12460"/>
        <dbReference type="ChEBI" id="CHEBI:15377"/>
        <dbReference type="ChEBI" id="CHEBI:15589"/>
        <dbReference type="ChEBI" id="CHEBI:29806"/>
        <dbReference type="EC" id="4.2.1.2"/>
    </reaction>
</comment>
<keyword evidence="7" id="KW-0816">Tricarboxylic acid cycle</keyword>
<comment type="cofactor">
    <cofactor evidence="2 12">
        <name>[4Fe-4S] cluster</name>
        <dbReference type="ChEBI" id="CHEBI:49883"/>
    </cofactor>
</comment>
<name>A0A653AKN5_9BACT</name>
<evidence type="ECO:0000256" key="3">
    <source>
        <dbReference type="ARBA" id="ARBA00004859"/>
    </source>
</evidence>
<evidence type="ECO:0000259" key="13">
    <source>
        <dbReference type="Pfam" id="PF05681"/>
    </source>
</evidence>
<comment type="subunit">
    <text evidence="5 12">Homodimer.</text>
</comment>
<dbReference type="InterPro" id="IPR036660">
    <property type="entry name" value="Fe-S_hydroAse_TtdB_cat_sf"/>
</dbReference>
<evidence type="ECO:0000256" key="7">
    <source>
        <dbReference type="ARBA" id="ARBA00022532"/>
    </source>
</evidence>
<dbReference type="FunFam" id="3.20.130.10:FF:000001">
    <property type="entry name" value="Fumarate hydratase class I"/>
    <property type="match status" value="1"/>
</dbReference>
<dbReference type="PANTHER" id="PTHR30389:SF0">
    <property type="entry name" value="FUMARATE HYDRATASE CLASS I, AEROBIC"/>
    <property type="match status" value="1"/>
</dbReference>
<dbReference type="EC" id="4.2.1.2" evidence="12"/>
<evidence type="ECO:0000256" key="12">
    <source>
        <dbReference type="PIRNR" id="PIRNR001394"/>
    </source>
</evidence>
<dbReference type="SUPFAM" id="SSF117457">
    <property type="entry name" value="FumA C-terminal domain-like"/>
    <property type="match status" value="1"/>
</dbReference>
<dbReference type="GO" id="GO:0006099">
    <property type="term" value="P:tricarboxylic acid cycle"/>
    <property type="evidence" value="ECO:0007669"/>
    <property type="project" value="UniProtKB-KW"/>
</dbReference>
<evidence type="ECO:0000256" key="9">
    <source>
        <dbReference type="ARBA" id="ARBA00023004"/>
    </source>
</evidence>
<comment type="similarity">
    <text evidence="4 12">Belongs to the class-I fumarase family.</text>
</comment>
<dbReference type="PROSITE" id="PS00163">
    <property type="entry name" value="FUMARATE_LYASES"/>
    <property type="match status" value="1"/>
</dbReference>
<dbReference type="Pfam" id="PF05683">
    <property type="entry name" value="Fumerase_C"/>
    <property type="match status" value="1"/>
</dbReference>
<evidence type="ECO:0000256" key="2">
    <source>
        <dbReference type="ARBA" id="ARBA00001966"/>
    </source>
</evidence>
<dbReference type="NCBIfam" id="TIGR00722">
    <property type="entry name" value="ttdA_fumA_fumB"/>
    <property type="match status" value="1"/>
</dbReference>
<dbReference type="GO" id="GO:0046872">
    <property type="term" value="F:metal ion binding"/>
    <property type="evidence" value="ECO:0007669"/>
    <property type="project" value="UniProtKB-UniRule"/>
</dbReference>
<dbReference type="GO" id="GO:0004333">
    <property type="term" value="F:fumarate hydratase activity"/>
    <property type="evidence" value="ECO:0007669"/>
    <property type="project" value="UniProtKB-UniRule"/>
</dbReference>
<keyword evidence="9 12" id="KW-0408">Iron</keyword>
<evidence type="ECO:0000256" key="6">
    <source>
        <dbReference type="ARBA" id="ARBA00022485"/>
    </source>
</evidence>
<accession>A0A653AKN5</accession>
<evidence type="ECO:0000256" key="4">
    <source>
        <dbReference type="ARBA" id="ARBA00008876"/>
    </source>
</evidence>
<dbReference type="NCBIfam" id="TIGR00723">
    <property type="entry name" value="ttdB_fumA_fumB"/>
    <property type="match status" value="1"/>
</dbReference>
<evidence type="ECO:0000313" key="15">
    <source>
        <dbReference type="EMBL" id="VBB48255.1"/>
    </source>
</evidence>
<protein>
    <recommendedName>
        <fullName evidence="12">Fumarate hydratase class I</fullName>
        <ecNumber evidence="12">4.2.1.2</ecNumber>
    </recommendedName>
</protein>